<dbReference type="FunFam" id="3.30.420.40:FF:000545">
    <property type="entry name" value="Endoplasmic reticulum chaperone BiP"/>
    <property type="match status" value="1"/>
</dbReference>
<dbReference type="AlphaFoldDB" id="A0A915EU71"/>
<dbReference type="PRINTS" id="PR00301">
    <property type="entry name" value="HEATSHOCK70"/>
</dbReference>
<dbReference type="Proteomes" id="UP000887574">
    <property type="component" value="Unplaced"/>
</dbReference>
<dbReference type="GO" id="GO:0140662">
    <property type="term" value="F:ATP-dependent protein folding chaperone"/>
    <property type="evidence" value="ECO:0007669"/>
    <property type="project" value="InterPro"/>
</dbReference>
<feature type="domain" description="Piwi" evidence="4">
    <location>
        <begin position="130"/>
        <end position="396"/>
    </location>
</feature>
<dbReference type="InterPro" id="IPR003165">
    <property type="entry name" value="Piwi"/>
</dbReference>
<dbReference type="Pfam" id="PF02171">
    <property type="entry name" value="Piwi"/>
    <property type="match status" value="1"/>
</dbReference>
<dbReference type="Gene3D" id="3.30.420.40">
    <property type="match status" value="2"/>
</dbReference>
<proteinExistence type="inferred from homology"/>
<dbReference type="InterPro" id="IPR012337">
    <property type="entry name" value="RNaseH-like_sf"/>
</dbReference>
<evidence type="ECO:0000259" key="4">
    <source>
        <dbReference type="PROSITE" id="PS50822"/>
    </source>
</evidence>
<keyword evidence="3" id="KW-0067">ATP-binding</keyword>
<evidence type="ECO:0000256" key="2">
    <source>
        <dbReference type="ARBA" id="ARBA00022741"/>
    </source>
</evidence>
<protein>
    <submittedName>
        <fullName evidence="6">Piwi domain-containing protein</fullName>
    </submittedName>
</protein>
<dbReference type="WBParaSite" id="jg9024.2">
    <property type="protein sequence ID" value="jg9024.2"/>
    <property type="gene ID" value="jg9024"/>
</dbReference>
<dbReference type="InterPro" id="IPR013126">
    <property type="entry name" value="Hsp_70_fam"/>
</dbReference>
<dbReference type="InterPro" id="IPR043129">
    <property type="entry name" value="ATPase_NBD"/>
</dbReference>
<organism evidence="5 6">
    <name type="scientific">Ditylenchus dipsaci</name>
    <dbReference type="NCBI Taxonomy" id="166011"/>
    <lineage>
        <taxon>Eukaryota</taxon>
        <taxon>Metazoa</taxon>
        <taxon>Ecdysozoa</taxon>
        <taxon>Nematoda</taxon>
        <taxon>Chromadorea</taxon>
        <taxon>Rhabditida</taxon>
        <taxon>Tylenchina</taxon>
        <taxon>Tylenchomorpha</taxon>
        <taxon>Sphaerularioidea</taxon>
        <taxon>Anguinidae</taxon>
        <taxon>Anguininae</taxon>
        <taxon>Ditylenchus</taxon>
    </lineage>
</organism>
<dbReference type="SUPFAM" id="SSF53098">
    <property type="entry name" value="Ribonuclease H-like"/>
    <property type="match status" value="1"/>
</dbReference>
<dbReference type="Gene3D" id="3.90.640.10">
    <property type="entry name" value="Actin, Chain A, domain 4"/>
    <property type="match status" value="1"/>
</dbReference>
<dbReference type="SUPFAM" id="SSF53067">
    <property type="entry name" value="Actin-like ATPase domain"/>
    <property type="match status" value="2"/>
</dbReference>
<evidence type="ECO:0000313" key="6">
    <source>
        <dbReference type="WBParaSite" id="jg9024.2"/>
    </source>
</evidence>
<comment type="similarity">
    <text evidence="1">Belongs to the heat shock protein 70 family.</text>
</comment>
<evidence type="ECO:0000313" key="5">
    <source>
        <dbReference type="Proteomes" id="UP000887574"/>
    </source>
</evidence>
<sequence length="421" mass="47002">MVLQRMKETAEAYLGHEVKNAVVTVPAYSNDAQRQATKDAGTIAGLNVVRIINEPTAAAIAYGLDQKLEESITVVFEVLATNGDTHLGGEDFDQRVIEYFIKFSKGRMEGTCARMIVLFRSFVERIEYGAVRSQLLLRKTFLKLRDKLPIQNSVTRNIFLKLNAKTGAVNNRISANFESWKKFVNPSEPTLFIGIDVTHTPQGDTEFPSISSLVENVDVEASKYVASVRVQIERTEWINDMKEMSEERIDDFKKANGQLPKHIVIMRDGVSESQFRMVIDQELADLQRACQAVDKSYRPTLTVLIVQKCLGTRFYAEDANFPGVNRGNVPPGTGPEKEFEFFLCAHKGMLGTSRPAHYYMIFDNWGLTANDVQSCANSLCYLFARAPMAVSLPALCSMPICVVLELDVTFALEGSEGASHK</sequence>
<name>A0A915EU71_9BILA</name>
<reference evidence="6" key="1">
    <citation type="submission" date="2022-11" db="UniProtKB">
        <authorList>
            <consortium name="WormBaseParasite"/>
        </authorList>
    </citation>
    <scope>IDENTIFICATION</scope>
</reference>
<dbReference type="PANTHER" id="PTHR22891">
    <property type="entry name" value="EUKARYOTIC TRANSLATION INITIATION FACTOR 2C"/>
    <property type="match status" value="1"/>
</dbReference>
<dbReference type="PROSITE" id="PS50822">
    <property type="entry name" value="PIWI"/>
    <property type="match status" value="1"/>
</dbReference>
<accession>A0A915EU71</accession>
<keyword evidence="2" id="KW-0547">Nucleotide-binding</keyword>
<dbReference type="InterPro" id="IPR036397">
    <property type="entry name" value="RNaseH_sf"/>
</dbReference>
<evidence type="ECO:0000256" key="3">
    <source>
        <dbReference type="ARBA" id="ARBA00022840"/>
    </source>
</evidence>
<dbReference type="Gene3D" id="3.30.420.10">
    <property type="entry name" value="Ribonuclease H-like superfamily/Ribonuclease H"/>
    <property type="match status" value="1"/>
</dbReference>
<dbReference type="GO" id="GO:0003676">
    <property type="term" value="F:nucleic acid binding"/>
    <property type="evidence" value="ECO:0007669"/>
    <property type="project" value="InterPro"/>
</dbReference>
<dbReference type="Pfam" id="PF00012">
    <property type="entry name" value="HSP70"/>
    <property type="match status" value="1"/>
</dbReference>
<dbReference type="GO" id="GO:0005524">
    <property type="term" value="F:ATP binding"/>
    <property type="evidence" value="ECO:0007669"/>
    <property type="project" value="UniProtKB-KW"/>
</dbReference>
<keyword evidence="5" id="KW-1185">Reference proteome</keyword>
<dbReference type="SMART" id="SM00950">
    <property type="entry name" value="Piwi"/>
    <property type="match status" value="1"/>
</dbReference>
<evidence type="ECO:0000256" key="1">
    <source>
        <dbReference type="ARBA" id="ARBA00007381"/>
    </source>
</evidence>